<proteinExistence type="predicted"/>
<evidence type="ECO:0000313" key="3">
    <source>
        <dbReference type="Proteomes" id="UP000095651"/>
    </source>
</evidence>
<dbReference type="Proteomes" id="UP000095651">
    <property type="component" value="Unassembled WGS sequence"/>
</dbReference>
<dbReference type="EMBL" id="CYZE01000007">
    <property type="protein sequence ID" value="CUO52809.1"/>
    <property type="molecule type" value="Genomic_DNA"/>
</dbReference>
<sequence length="385" mass="44113">MSEYPESERTMNRFKTWIRTGRAARVKTVFLTVLLSAVLWGISLWQGEKIEPYAGDIQIRYHGQGVSRQALEQIKEAGLKPEDESFPKTAAWNVEYYVEARNPVLNFKQDVTCIMVRGEMDQIVKDRLVAGTYGFGDDEEGCVVSSKTAWELFGSTDVTGSWISVKGKRFVIRGVTAASYPMVMLPAKRLETEFFPNVSFSYSGQEGLEGQTEEMIMRFGLPGHEIRINGSIYYAMVRFCCTLPGWALLIWFWILMRRSRRLKKFDMQQAGRRDKTENHAKYRNWLWKVFFFAVMAGGAAALLWYGFRFPGEFIPSRWSDFSFYAEKFTQVKENLFDIAMLPKTRWDVEMIRAFAASVFCSVSAAALIIITGSLLLSMPDHTGQE</sequence>
<organism evidence="2 3">
    <name type="scientific">Hungatella hathewayi</name>
    <dbReference type="NCBI Taxonomy" id="154046"/>
    <lineage>
        <taxon>Bacteria</taxon>
        <taxon>Bacillati</taxon>
        <taxon>Bacillota</taxon>
        <taxon>Clostridia</taxon>
        <taxon>Lachnospirales</taxon>
        <taxon>Lachnospiraceae</taxon>
        <taxon>Hungatella</taxon>
    </lineage>
</organism>
<keyword evidence="1" id="KW-0812">Transmembrane</keyword>
<accession>A0A174FW19</accession>
<keyword evidence="1" id="KW-1133">Transmembrane helix</keyword>
<feature type="transmembrane region" description="Helical" evidence="1">
    <location>
        <begin position="350"/>
        <end position="376"/>
    </location>
</feature>
<feature type="transmembrane region" description="Helical" evidence="1">
    <location>
        <begin position="232"/>
        <end position="255"/>
    </location>
</feature>
<dbReference type="AlphaFoldDB" id="A0A174FW19"/>
<feature type="transmembrane region" description="Helical" evidence="1">
    <location>
        <begin position="28"/>
        <end position="45"/>
    </location>
</feature>
<evidence type="ECO:0000256" key="1">
    <source>
        <dbReference type="SAM" id="Phobius"/>
    </source>
</evidence>
<name>A0A174FW19_9FIRM</name>
<evidence type="ECO:0008006" key="4">
    <source>
        <dbReference type="Google" id="ProtNLM"/>
    </source>
</evidence>
<evidence type="ECO:0000313" key="2">
    <source>
        <dbReference type="EMBL" id="CUO52809.1"/>
    </source>
</evidence>
<protein>
    <recommendedName>
        <fullName evidence="4">MacB-like periplasmic core domain-containing protein</fullName>
    </recommendedName>
</protein>
<keyword evidence="1" id="KW-0472">Membrane</keyword>
<feature type="transmembrane region" description="Helical" evidence="1">
    <location>
        <begin position="285"/>
        <end position="307"/>
    </location>
</feature>
<reference evidence="2 3" key="1">
    <citation type="submission" date="2015-09" db="EMBL/GenBank/DDBJ databases">
        <authorList>
            <consortium name="Pathogen Informatics"/>
        </authorList>
    </citation>
    <scope>NUCLEOTIDE SEQUENCE [LARGE SCALE GENOMIC DNA]</scope>
    <source>
        <strain evidence="2 3">2789STDY5608850</strain>
    </source>
</reference>
<gene>
    <name evidence="2" type="ORF">ERS852407_03114</name>
</gene>